<comment type="caution">
    <text evidence="2">The sequence shown here is derived from an EMBL/GenBank/DDBJ whole genome shotgun (WGS) entry which is preliminary data.</text>
</comment>
<feature type="region of interest" description="Disordered" evidence="1">
    <location>
        <begin position="474"/>
        <end position="512"/>
    </location>
</feature>
<evidence type="ECO:0000313" key="3">
    <source>
        <dbReference type="Proteomes" id="UP000747399"/>
    </source>
</evidence>
<dbReference type="AlphaFoldDB" id="A0A8J4BJI0"/>
<sequence>MDVIFTTADGIIHTEPLTALHFPLQVAIDVPTSSVPSVRLTRSPHSYHSSSATISDIHIVSSSRILEVHVQAQGDRSLSYGATFRGLPCVPPSPKCENNAPAPPSFCSTSGVLGGAVQAFAARIPASQAYPDWCVLKVCFASARGATGGLCTIYDIHLLPSNCTPSCGGDAVPGAGFGAGFGAAVPTSASAITLGEATHHTHGDVCIAGSGGDTTIPAAGETAAGSVGGNVRLTGSAPVTMAMGETAAATDSGVAEEPHVISCIGSKQVPNPIGAGSGSGIGLSCSSTGLEFPSSSSSLIAPPAFVAGTGSAPAAASATTAAASASVSAAAVECVSVVAGGGRGRGHHAAVRAGAVPPAGSQMQQLRELLYRAAASARSCPASPSLSAVPPPPPQQTSVRRLQTDNDSNMTHPGTSTDTATATTAASSSLEPPLPSDVIPSLTPAVPSASKANLGFAAALARSLLQAQGQTQPLTRIPTHGSLGPSTGFGAPAPQLQQERQPPLPSAAPAMTAAPSPLPAIASSFPAPPFGFGLLSAPLASAAAQLTDICERVRRIEEHFVARPMGQFKSIGTDHVTGAGPDTRQAVQELRPPAQPGQQEPTAGLKEELLTLPSGPLPPGLPPLVSASVVEQLLSSLPALTAGMARLEAAMVQQSAQLGELGRQVAEMQRRLEVSLPPSARMPEVASTVDVEASTNVPTAAATAAVAAAVTECQEATTNNGTNGGSSMCL</sequence>
<feature type="compositionally biased region" description="Polar residues" evidence="1">
    <location>
        <begin position="396"/>
        <end position="414"/>
    </location>
</feature>
<evidence type="ECO:0000256" key="1">
    <source>
        <dbReference type="SAM" id="MobiDB-lite"/>
    </source>
</evidence>
<keyword evidence="3" id="KW-1185">Reference proteome</keyword>
<evidence type="ECO:0000313" key="2">
    <source>
        <dbReference type="EMBL" id="GIL62804.1"/>
    </source>
</evidence>
<feature type="compositionally biased region" description="Low complexity" evidence="1">
    <location>
        <begin position="415"/>
        <end position="431"/>
    </location>
</feature>
<name>A0A8J4BJI0_9CHLO</name>
<feature type="compositionally biased region" description="Low complexity" evidence="1">
    <location>
        <begin position="491"/>
        <end position="512"/>
    </location>
</feature>
<gene>
    <name evidence="2" type="ORF">Vafri_16975</name>
</gene>
<proteinExistence type="predicted"/>
<feature type="region of interest" description="Disordered" evidence="1">
    <location>
        <begin position="381"/>
        <end position="442"/>
    </location>
</feature>
<reference evidence="2" key="1">
    <citation type="journal article" date="2021" name="Proc. Natl. Acad. Sci. U.S.A.">
        <title>Three genomes in the algal genus Volvox reveal the fate of a haploid sex-determining region after a transition to homothallism.</title>
        <authorList>
            <person name="Yamamoto K."/>
            <person name="Hamaji T."/>
            <person name="Kawai-Toyooka H."/>
            <person name="Matsuzaki R."/>
            <person name="Takahashi F."/>
            <person name="Nishimura Y."/>
            <person name="Kawachi M."/>
            <person name="Noguchi H."/>
            <person name="Minakuchi Y."/>
            <person name="Umen J.G."/>
            <person name="Toyoda A."/>
            <person name="Nozaki H."/>
        </authorList>
    </citation>
    <scope>NUCLEOTIDE SEQUENCE</scope>
    <source>
        <strain evidence="2">NIES-3780</strain>
    </source>
</reference>
<accession>A0A8J4BJI0</accession>
<dbReference type="Proteomes" id="UP000747399">
    <property type="component" value="Unassembled WGS sequence"/>
</dbReference>
<organism evidence="2 3">
    <name type="scientific">Volvox africanus</name>
    <dbReference type="NCBI Taxonomy" id="51714"/>
    <lineage>
        <taxon>Eukaryota</taxon>
        <taxon>Viridiplantae</taxon>
        <taxon>Chlorophyta</taxon>
        <taxon>core chlorophytes</taxon>
        <taxon>Chlorophyceae</taxon>
        <taxon>CS clade</taxon>
        <taxon>Chlamydomonadales</taxon>
        <taxon>Volvocaceae</taxon>
        <taxon>Volvox</taxon>
    </lineage>
</organism>
<protein>
    <submittedName>
        <fullName evidence="2">Uncharacterized protein</fullName>
    </submittedName>
</protein>
<dbReference type="EMBL" id="BNCO01000053">
    <property type="protein sequence ID" value="GIL62804.1"/>
    <property type="molecule type" value="Genomic_DNA"/>
</dbReference>